<keyword evidence="2" id="KW-0732">Signal</keyword>
<name>A0ABW4DTM2_9RHOB</name>
<evidence type="ECO:0000256" key="2">
    <source>
        <dbReference type="SAM" id="SignalP"/>
    </source>
</evidence>
<evidence type="ECO:0000256" key="1">
    <source>
        <dbReference type="SAM" id="MobiDB-lite"/>
    </source>
</evidence>
<organism evidence="3 4">
    <name type="scientific">Paracoccus nototheniae</name>
    <dbReference type="NCBI Taxonomy" id="2489002"/>
    <lineage>
        <taxon>Bacteria</taxon>
        <taxon>Pseudomonadati</taxon>
        <taxon>Pseudomonadota</taxon>
        <taxon>Alphaproteobacteria</taxon>
        <taxon>Rhodobacterales</taxon>
        <taxon>Paracoccaceae</taxon>
        <taxon>Paracoccus</taxon>
    </lineage>
</organism>
<accession>A0ABW4DTM2</accession>
<feature type="region of interest" description="Disordered" evidence="1">
    <location>
        <begin position="162"/>
        <end position="238"/>
    </location>
</feature>
<feature type="compositionally biased region" description="Low complexity" evidence="1">
    <location>
        <begin position="101"/>
        <end position="118"/>
    </location>
</feature>
<proteinExistence type="predicted"/>
<evidence type="ECO:0000313" key="4">
    <source>
        <dbReference type="Proteomes" id="UP001597302"/>
    </source>
</evidence>
<feature type="region of interest" description="Disordered" evidence="1">
    <location>
        <begin position="34"/>
        <end position="124"/>
    </location>
</feature>
<evidence type="ECO:0000313" key="3">
    <source>
        <dbReference type="EMBL" id="MFD1481037.1"/>
    </source>
</evidence>
<sequence length="294" mass="28840">MTGNLTQTSRAALVAAALSLPALTLAMPISAQTMPPVTDGTDQDAPTGGSAAADGAVVGGGGIDADASADTGPEADASDDGETTGVAPDEADPAEGNMSDAGATTGSGESDGSAAESDSSVDMDELTHERVVGDLLSGRDFSDQLEGMDDTARVSIKGLSELDQSGGGALSTAETGNPPLTGGQTTNEIAGSAQPEPTPSGTSAGMTPDAPAAMADGGTTGPGTQTSGVSLGMPDDVDAALEQAGNAMTTLRNSLADHPPVIQALDDAGYTPQDVIALHREDDGLTVIVDDRDS</sequence>
<dbReference type="RefSeq" id="WP_379106474.1">
    <property type="nucleotide sequence ID" value="NZ_JBHTOQ010000017.1"/>
</dbReference>
<protein>
    <submittedName>
        <fullName evidence="3">Uncharacterized protein</fullName>
    </submittedName>
</protein>
<dbReference type="Proteomes" id="UP001597302">
    <property type="component" value="Unassembled WGS sequence"/>
</dbReference>
<feature type="chain" id="PRO_5045379361" evidence="2">
    <location>
        <begin position="27"/>
        <end position="294"/>
    </location>
</feature>
<gene>
    <name evidence="3" type="ORF">ACFQ5P_07005</name>
</gene>
<feature type="signal peptide" evidence="2">
    <location>
        <begin position="1"/>
        <end position="26"/>
    </location>
</feature>
<dbReference type="EMBL" id="JBHTOQ010000017">
    <property type="protein sequence ID" value="MFD1481037.1"/>
    <property type="molecule type" value="Genomic_DNA"/>
</dbReference>
<comment type="caution">
    <text evidence="3">The sequence shown here is derived from an EMBL/GenBank/DDBJ whole genome shotgun (WGS) entry which is preliminary data.</text>
</comment>
<reference evidence="4" key="1">
    <citation type="journal article" date="2019" name="Int. J. Syst. Evol. Microbiol.">
        <title>The Global Catalogue of Microorganisms (GCM) 10K type strain sequencing project: providing services to taxonomists for standard genome sequencing and annotation.</title>
        <authorList>
            <consortium name="The Broad Institute Genomics Platform"/>
            <consortium name="The Broad Institute Genome Sequencing Center for Infectious Disease"/>
            <person name="Wu L."/>
            <person name="Ma J."/>
        </authorList>
    </citation>
    <scope>NUCLEOTIDE SEQUENCE [LARGE SCALE GENOMIC DNA]</scope>
    <source>
        <strain evidence="4">CCM 8875</strain>
    </source>
</reference>
<keyword evidence="4" id="KW-1185">Reference proteome</keyword>